<keyword evidence="4" id="KW-0503">Monooxygenase</keyword>
<organism evidence="6">
    <name type="scientific">Caldiarchaeum subterraneum</name>
    <dbReference type="NCBI Taxonomy" id="311458"/>
    <lineage>
        <taxon>Archaea</taxon>
        <taxon>Nitrososphaerota</taxon>
        <taxon>Candidatus Caldarchaeales</taxon>
        <taxon>Candidatus Caldarchaeaceae</taxon>
        <taxon>Candidatus Caldarchaeum</taxon>
    </lineage>
</organism>
<evidence type="ECO:0000313" key="6">
    <source>
        <dbReference type="EMBL" id="HHM44539.1"/>
    </source>
</evidence>
<gene>
    <name evidence="6" type="ORF">ENM31_04510</name>
</gene>
<dbReference type="InterPro" id="IPR011251">
    <property type="entry name" value="Luciferase-like_dom"/>
</dbReference>
<dbReference type="NCBIfam" id="TIGR03619">
    <property type="entry name" value="F420_Rv2161c"/>
    <property type="match status" value="1"/>
</dbReference>
<dbReference type="GO" id="GO:0008726">
    <property type="term" value="F:alkanesulfonate monooxygenase activity"/>
    <property type="evidence" value="ECO:0007669"/>
    <property type="project" value="TreeGrafter"/>
</dbReference>
<dbReference type="EMBL" id="DRXH01000157">
    <property type="protein sequence ID" value="HHM44539.1"/>
    <property type="molecule type" value="Genomic_DNA"/>
</dbReference>
<evidence type="ECO:0000256" key="4">
    <source>
        <dbReference type="ARBA" id="ARBA00023033"/>
    </source>
</evidence>
<sequence>MLPILRGSTLSSKVRLGITLQNYFASDDYISFKELLETAKLAEDLGFHSVWVWDHLVLGSRKYFPIHESYVVLSAVAAHTTRVRLGTGVYLLTLRNPLAVAKQLTAIDHLSGGRITFGVAAGWYEKEFKASGVPFNKRGEILVKYVNIIKRLLTEDYVDGVYNGLQFDKVRLEPKPVQKPHPPIWLGGYVEKALERVGMIGDGWVSYFYTPSSFRKSWEKIQGYANKHGRSGEKLDNCVMVPALVDETRDSAMKKVNSYVSRYCDLPPWSEASVDSAVAGSRDECLLQVERYRESGVRELVLVPVFESPKQVNERVREIGRALL</sequence>
<feature type="domain" description="Luciferase-like" evidence="5">
    <location>
        <begin position="30"/>
        <end position="283"/>
    </location>
</feature>
<evidence type="ECO:0000259" key="5">
    <source>
        <dbReference type="Pfam" id="PF00296"/>
    </source>
</evidence>
<name>A0A7J3VUB5_CALS0</name>
<dbReference type="Gene3D" id="3.20.20.30">
    <property type="entry name" value="Luciferase-like domain"/>
    <property type="match status" value="1"/>
</dbReference>
<dbReference type="PANTHER" id="PTHR42847">
    <property type="entry name" value="ALKANESULFONATE MONOOXYGENASE"/>
    <property type="match status" value="1"/>
</dbReference>
<keyword evidence="2" id="KW-0288">FMN</keyword>
<proteinExistence type="predicted"/>
<evidence type="ECO:0000256" key="2">
    <source>
        <dbReference type="ARBA" id="ARBA00022643"/>
    </source>
</evidence>
<reference evidence="6" key="1">
    <citation type="journal article" date="2020" name="mSystems">
        <title>Genome- and Community-Level Interaction Insights into Carbon Utilization and Element Cycling Functions of Hydrothermarchaeota in Hydrothermal Sediment.</title>
        <authorList>
            <person name="Zhou Z."/>
            <person name="Liu Y."/>
            <person name="Xu W."/>
            <person name="Pan J."/>
            <person name="Luo Z.H."/>
            <person name="Li M."/>
        </authorList>
    </citation>
    <scope>NUCLEOTIDE SEQUENCE [LARGE SCALE GENOMIC DNA]</scope>
    <source>
        <strain evidence="6">SpSt-1074</strain>
    </source>
</reference>
<protein>
    <submittedName>
        <fullName evidence="6">LLM class flavin-dependent oxidoreductase</fullName>
    </submittedName>
</protein>
<keyword evidence="1" id="KW-0285">Flavoprotein</keyword>
<evidence type="ECO:0000256" key="1">
    <source>
        <dbReference type="ARBA" id="ARBA00022630"/>
    </source>
</evidence>
<evidence type="ECO:0000256" key="3">
    <source>
        <dbReference type="ARBA" id="ARBA00023002"/>
    </source>
</evidence>
<accession>A0A7J3VUB5</accession>
<dbReference type="InterPro" id="IPR050172">
    <property type="entry name" value="SsuD_RutA_monooxygenase"/>
</dbReference>
<dbReference type="InterPro" id="IPR036661">
    <property type="entry name" value="Luciferase-like_sf"/>
</dbReference>
<comment type="caution">
    <text evidence="6">The sequence shown here is derived from an EMBL/GenBank/DDBJ whole genome shotgun (WGS) entry which is preliminary data.</text>
</comment>
<dbReference type="SUPFAM" id="SSF51679">
    <property type="entry name" value="Bacterial luciferase-like"/>
    <property type="match status" value="1"/>
</dbReference>
<dbReference type="AlphaFoldDB" id="A0A7J3VUB5"/>
<keyword evidence="3" id="KW-0560">Oxidoreductase</keyword>
<dbReference type="InterPro" id="IPR019921">
    <property type="entry name" value="Lucif-like_OxRdtase_Rv2161c"/>
</dbReference>
<dbReference type="GO" id="GO:0046306">
    <property type="term" value="P:alkanesulfonate catabolic process"/>
    <property type="evidence" value="ECO:0007669"/>
    <property type="project" value="TreeGrafter"/>
</dbReference>
<dbReference type="Pfam" id="PF00296">
    <property type="entry name" value="Bac_luciferase"/>
    <property type="match status" value="1"/>
</dbReference>
<dbReference type="PANTHER" id="PTHR42847:SF4">
    <property type="entry name" value="ALKANESULFONATE MONOOXYGENASE-RELATED"/>
    <property type="match status" value="1"/>
</dbReference>